<accession>A0ABN7NET0</accession>
<comment type="caution">
    <text evidence="1">The sequence shown here is derived from an EMBL/GenBank/DDBJ whole genome shotgun (WGS) entry which is preliminary data.</text>
</comment>
<name>A0ABN7NET0_TIMPD</name>
<evidence type="ECO:0000313" key="2">
    <source>
        <dbReference type="Proteomes" id="UP001153148"/>
    </source>
</evidence>
<sequence>MVYCDQIQLEWCVQIQKGCCVHIHMTFCDLLQTVFCDLIQKVFCGLIQKVFCGLIQKVFCDLIQMCCGSTQKDLLLLQSMLKLDHCADAEEPYEEEKPPPVHPTEIRTSISPSSEVELNTTSALANYATEAGRGSTCDIRIKNQDVAEEQCVIKSPNNGPHRRRVKANLLSPMDSRACEGCISTLHDNSDGSALDHVIANATIK</sequence>
<evidence type="ECO:0000313" key="1">
    <source>
        <dbReference type="EMBL" id="CAG2053100.1"/>
    </source>
</evidence>
<organism evidence="1 2">
    <name type="scientific">Timema podura</name>
    <name type="common">Walking stick</name>
    <dbReference type="NCBI Taxonomy" id="61482"/>
    <lineage>
        <taxon>Eukaryota</taxon>
        <taxon>Metazoa</taxon>
        <taxon>Ecdysozoa</taxon>
        <taxon>Arthropoda</taxon>
        <taxon>Hexapoda</taxon>
        <taxon>Insecta</taxon>
        <taxon>Pterygota</taxon>
        <taxon>Neoptera</taxon>
        <taxon>Polyneoptera</taxon>
        <taxon>Phasmatodea</taxon>
        <taxon>Timematodea</taxon>
        <taxon>Timematoidea</taxon>
        <taxon>Timematidae</taxon>
        <taxon>Timema</taxon>
    </lineage>
</organism>
<reference evidence="1" key="1">
    <citation type="submission" date="2021-03" db="EMBL/GenBank/DDBJ databases">
        <authorList>
            <person name="Tran Van P."/>
        </authorList>
    </citation>
    <scope>NUCLEOTIDE SEQUENCE</scope>
</reference>
<gene>
    <name evidence="1" type="ORF">TPAB3V08_LOCUS181</name>
</gene>
<protein>
    <submittedName>
        <fullName evidence="1">Uncharacterized protein</fullName>
    </submittedName>
</protein>
<dbReference type="Proteomes" id="UP001153148">
    <property type="component" value="Unassembled WGS sequence"/>
</dbReference>
<proteinExistence type="predicted"/>
<dbReference type="EMBL" id="CAJPIN010000135">
    <property type="protein sequence ID" value="CAG2053100.1"/>
    <property type="molecule type" value="Genomic_DNA"/>
</dbReference>
<keyword evidence="2" id="KW-1185">Reference proteome</keyword>